<evidence type="ECO:0000313" key="4">
    <source>
        <dbReference type="EMBL" id="KAK4315712.1"/>
    </source>
</evidence>
<organism evidence="4 5">
    <name type="scientific">Petrolisthes manimaculis</name>
    <dbReference type="NCBI Taxonomy" id="1843537"/>
    <lineage>
        <taxon>Eukaryota</taxon>
        <taxon>Metazoa</taxon>
        <taxon>Ecdysozoa</taxon>
        <taxon>Arthropoda</taxon>
        <taxon>Crustacea</taxon>
        <taxon>Multicrustacea</taxon>
        <taxon>Malacostraca</taxon>
        <taxon>Eumalacostraca</taxon>
        <taxon>Eucarida</taxon>
        <taxon>Decapoda</taxon>
        <taxon>Pleocyemata</taxon>
        <taxon>Anomura</taxon>
        <taxon>Galatheoidea</taxon>
        <taxon>Porcellanidae</taxon>
        <taxon>Petrolisthes</taxon>
    </lineage>
</organism>
<evidence type="ECO:0000256" key="2">
    <source>
        <dbReference type="PROSITE-ProRule" id="PRU00497"/>
    </source>
</evidence>
<dbReference type="Proteomes" id="UP001292094">
    <property type="component" value="Unassembled WGS sequence"/>
</dbReference>
<gene>
    <name evidence="4" type="ORF">Pmani_013074</name>
</gene>
<accession>A0AAE1PZ86</accession>
<keyword evidence="3" id="KW-0732">Signal</keyword>
<dbReference type="GO" id="GO:0062129">
    <property type="term" value="C:chitin-based extracellular matrix"/>
    <property type="evidence" value="ECO:0007669"/>
    <property type="project" value="TreeGrafter"/>
</dbReference>
<dbReference type="GO" id="GO:0008010">
    <property type="term" value="F:structural constituent of chitin-based larval cuticle"/>
    <property type="evidence" value="ECO:0007669"/>
    <property type="project" value="TreeGrafter"/>
</dbReference>
<reference evidence="4" key="1">
    <citation type="submission" date="2023-11" db="EMBL/GenBank/DDBJ databases">
        <title>Genome assemblies of two species of porcelain crab, Petrolisthes cinctipes and Petrolisthes manimaculis (Anomura: Porcellanidae).</title>
        <authorList>
            <person name="Angst P."/>
        </authorList>
    </citation>
    <scope>NUCLEOTIDE SEQUENCE</scope>
    <source>
        <strain evidence="4">PB745_02</strain>
        <tissue evidence="4">Gill</tissue>
    </source>
</reference>
<feature type="signal peptide" evidence="3">
    <location>
        <begin position="1"/>
        <end position="15"/>
    </location>
</feature>
<comment type="caution">
    <text evidence="4">The sequence shown here is derived from an EMBL/GenBank/DDBJ whole genome shotgun (WGS) entry which is preliminary data.</text>
</comment>
<keyword evidence="5" id="KW-1185">Reference proteome</keyword>
<dbReference type="Pfam" id="PF00379">
    <property type="entry name" value="Chitin_bind_4"/>
    <property type="match status" value="1"/>
</dbReference>
<dbReference type="PANTHER" id="PTHR10380">
    <property type="entry name" value="CUTICLE PROTEIN"/>
    <property type="match status" value="1"/>
</dbReference>
<dbReference type="InterPro" id="IPR000618">
    <property type="entry name" value="Insect_cuticle"/>
</dbReference>
<dbReference type="PROSITE" id="PS00233">
    <property type="entry name" value="CHIT_BIND_RR_1"/>
    <property type="match status" value="1"/>
</dbReference>
<feature type="chain" id="PRO_5042251870" evidence="3">
    <location>
        <begin position="16"/>
        <end position="131"/>
    </location>
</feature>
<proteinExistence type="predicted"/>
<dbReference type="EMBL" id="JAWZYT010001089">
    <property type="protein sequence ID" value="KAK4315712.1"/>
    <property type="molecule type" value="Genomic_DNA"/>
</dbReference>
<keyword evidence="1 2" id="KW-0193">Cuticle</keyword>
<evidence type="ECO:0000313" key="5">
    <source>
        <dbReference type="Proteomes" id="UP001292094"/>
    </source>
</evidence>
<sequence>MKLLLFSCLIAAAAAAPQFGSEFTQPQDRPLAIVKDERQNTGDGNFNYDFETENGIVVNVVGNLGPQGQNMQGGFRFPLPDGTLAEVRYVANENGFQPESSLLPTPHPLPAHAVEQIRVAEEQRRLGITFP</sequence>
<dbReference type="PANTHER" id="PTHR10380:SF173">
    <property type="entry name" value="CUTICULAR PROTEIN 47EF, ISOFORM C-RELATED"/>
    <property type="match status" value="1"/>
</dbReference>
<dbReference type="PRINTS" id="PR00947">
    <property type="entry name" value="CUTICLE"/>
</dbReference>
<dbReference type="AlphaFoldDB" id="A0AAE1PZ86"/>
<evidence type="ECO:0000256" key="3">
    <source>
        <dbReference type="SAM" id="SignalP"/>
    </source>
</evidence>
<dbReference type="InterPro" id="IPR031311">
    <property type="entry name" value="CHIT_BIND_RR_consensus"/>
</dbReference>
<dbReference type="InterPro" id="IPR050468">
    <property type="entry name" value="Cuticle_Struct_Prot"/>
</dbReference>
<dbReference type="PROSITE" id="PS51155">
    <property type="entry name" value="CHIT_BIND_RR_2"/>
    <property type="match status" value="1"/>
</dbReference>
<name>A0AAE1PZ86_9EUCA</name>
<evidence type="ECO:0000256" key="1">
    <source>
        <dbReference type="ARBA" id="ARBA00022460"/>
    </source>
</evidence>
<protein>
    <submittedName>
        <fullName evidence="4">Uncharacterized protein</fullName>
    </submittedName>
</protein>